<dbReference type="Proteomes" id="UP000289738">
    <property type="component" value="Chromosome A06"/>
</dbReference>
<protein>
    <submittedName>
        <fullName evidence="1">Uncharacterized protein</fullName>
    </submittedName>
</protein>
<dbReference type="AlphaFoldDB" id="A0A445CJ67"/>
<comment type="caution">
    <text evidence="1">The sequence shown here is derived from an EMBL/GenBank/DDBJ whole genome shotgun (WGS) entry which is preliminary data.</text>
</comment>
<keyword evidence="2" id="KW-1185">Reference proteome</keyword>
<reference evidence="1 2" key="1">
    <citation type="submission" date="2019-01" db="EMBL/GenBank/DDBJ databases">
        <title>Sequencing of cultivated peanut Arachis hypogaea provides insights into genome evolution and oil improvement.</title>
        <authorList>
            <person name="Chen X."/>
        </authorList>
    </citation>
    <scope>NUCLEOTIDE SEQUENCE [LARGE SCALE GENOMIC DNA]</scope>
    <source>
        <strain evidence="2">cv. Fuhuasheng</strain>
        <tissue evidence="1">Leaves</tissue>
    </source>
</reference>
<name>A0A445CJ67_ARAHY</name>
<sequence>MLKQHRELSMFVCRTIENNEEAGIRPSKTYQSFVAAAGGHRELNFIEKDVRNYITREDDQSIKLAFWADARRRVAFEYFGDVISFDTTYNTNRYNLVCGSFVEVNHHGNALKGFLTDQCTSIKRAIEACMPTRIHHWCIWQITKKIPSKLNGYKGHAEIEQELSQVVWNSHSKDSFDRTWNDFLLKYGLVDNNSLIQFVKQYDNCLGSREQTERKSDAADFHTVISCATKSSIEVQFQEVYTHQNKKVKRQHTHIKSSHDEPLLESRSKRFDELVFRLQNICEFASELEELTAILHRVYNNVMVEMEKLKAKRNGTCSLSHEDANLESLTSFKALQGFKQEDI</sequence>
<proteinExistence type="predicted"/>
<gene>
    <name evidence="1" type="ORF">Ahy_A06g026030</name>
</gene>
<evidence type="ECO:0000313" key="2">
    <source>
        <dbReference type="Proteomes" id="UP000289738"/>
    </source>
</evidence>
<accession>A0A445CJ67</accession>
<evidence type="ECO:0000313" key="1">
    <source>
        <dbReference type="EMBL" id="RYR50969.1"/>
    </source>
</evidence>
<dbReference type="PANTHER" id="PTHR47718">
    <property type="entry name" value="OS01G0519700 PROTEIN"/>
    <property type="match status" value="1"/>
</dbReference>
<dbReference type="EMBL" id="SDMP01000006">
    <property type="protein sequence ID" value="RYR50969.1"/>
    <property type="molecule type" value="Genomic_DNA"/>
</dbReference>
<organism evidence="1 2">
    <name type="scientific">Arachis hypogaea</name>
    <name type="common">Peanut</name>
    <dbReference type="NCBI Taxonomy" id="3818"/>
    <lineage>
        <taxon>Eukaryota</taxon>
        <taxon>Viridiplantae</taxon>
        <taxon>Streptophyta</taxon>
        <taxon>Embryophyta</taxon>
        <taxon>Tracheophyta</taxon>
        <taxon>Spermatophyta</taxon>
        <taxon>Magnoliopsida</taxon>
        <taxon>eudicotyledons</taxon>
        <taxon>Gunneridae</taxon>
        <taxon>Pentapetalae</taxon>
        <taxon>rosids</taxon>
        <taxon>fabids</taxon>
        <taxon>Fabales</taxon>
        <taxon>Fabaceae</taxon>
        <taxon>Papilionoideae</taxon>
        <taxon>50 kb inversion clade</taxon>
        <taxon>dalbergioids sensu lato</taxon>
        <taxon>Dalbergieae</taxon>
        <taxon>Pterocarpus clade</taxon>
        <taxon>Arachis</taxon>
    </lineage>
</organism>
<dbReference type="PANTHER" id="PTHR47718:SF13">
    <property type="entry name" value="OS09G0290500 PROTEIN"/>
    <property type="match status" value="1"/>
</dbReference>
<dbReference type="STRING" id="3818.A0A445CJ67"/>